<keyword evidence="5" id="KW-1185">Reference proteome</keyword>
<dbReference type="SUPFAM" id="SSF56672">
    <property type="entry name" value="DNA/RNA polymerases"/>
    <property type="match status" value="1"/>
</dbReference>
<name>M1W715_CLAP2</name>
<accession>M1W715</accession>
<gene>
    <name evidence="4" type="ORF">CPUR_04669</name>
</gene>
<comment type="subcellular location">
    <subcellularLocation>
        <location evidence="1">Mitochondrion</location>
    </subcellularLocation>
</comment>
<dbReference type="EMBL" id="CAGA01000025">
    <property type="protein sequence ID" value="CCE30820.1"/>
    <property type="molecule type" value="Genomic_DNA"/>
</dbReference>
<evidence type="ECO:0000256" key="1">
    <source>
        <dbReference type="ARBA" id="ARBA00004173"/>
    </source>
</evidence>
<comment type="caution">
    <text evidence="4">The sequence shown here is derived from an EMBL/GenBank/DDBJ whole genome shotgun (WGS) entry which is preliminary data.</text>
</comment>
<dbReference type="InterPro" id="IPR013103">
    <property type="entry name" value="RVT_2"/>
</dbReference>
<dbReference type="HOGENOM" id="CLU_001650_10_2_1"/>
<dbReference type="STRING" id="1111077.M1W715"/>
<evidence type="ECO:0000313" key="4">
    <source>
        <dbReference type="EMBL" id="CCE30820.1"/>
    </source>
</evidence>
<dbReference type="VEuPathDB" id="FungiDB:CPUR_04669"/>
<dbReference type="AlphaFoldDB" id="M1W715"/>
<organism evidence="4 5">
    <name type="scientific">Claviceps purpurea (strain 20.1)</name>
    <name type="common">Ergot fungus</name>
    <name type="synonym">Sphacelia segetum</name>
    <dbReference type="NCBI Taxonomy" id="1111077"/>
    <lineage>
        <taxon>Eukaryota</taxon>
        <taxon>Fungi</taxon>
        <taxon>Dikarya</taxon>
        <taxon>Ascomycota</taxon>
        <taxon>Pezizomycotina</taxon>
        <taxon>Sordariomycetes</taxon>
        <taxon>Hypocreomycetidae</taxon>
        <taxon>Hypocreales</taxon>
        <taxon>Clavicipitaceae</taxon>
        <taxon>Claviceps</taxon>
    </lineage>
</organism>
<dbReference type="GO" id="GO:0005739">
    <property type="term" value="C:mitochondrion"/>
    <property type="evidence" value="ECO:0007669"/>
    <property type="project" value="UniProtKB-SubCell"/>
</dbReference>
<proteinExistence type="predicted"/>
<dbReference type="Pfam" id="PF07727">
    <property type="entry name" value="RVT_2"/>
    <property type="match status" value="1"/>
</dbReference>
<dbReference type="OrthoDB" id="5022336at2759"/>
<evidence type="ECO:0000259" key="3">
    <source>
        <dbReference type="Pfam" id="PF07727"/>
    </source>
</evidence>
<protein>
    <recommendedName>
        <fullName evidence="3">Reverse transcriptase Ty1/copia-type domain-containing protein</fullName>
    </recommendedName>
</protein>
<dbReference type="InterPro" id="IPR043502">
    <property type="entry name" value="DNA/RNA_pol_sf"/>
</dbReference>
<evidence type="ECO:0000313" key="5">
    <source>
        <dbReference type="Proteomes" id="UP000016801"/>
    </source>
</evidence>
<keyword evidence="2" id="KW-0496">Mitochondrion</keyword>
<sequence length="136" mass="15102">MSYKAIFAIAAALDLELHQMDVKTAYLYGLINDLVYVEQPEGLEDGLGRVCLLNRALYGLKQSPRIWYETLSAYLATLGFKPLTSDLGVFFKGNLYIAIYVDDLLIAGPSPDEIATLKAALSKRFEMEDLGELFNG</sequence>
<feature type="domain" description="Reverse transcriptase Ty1/copia-type" evidence="3">
    <location>
        <begin position="4"/>
        <end position="133"/>
    </location>
</feature>
<reference evidence="4 5" key="1">
    <citation type="journal article" date="2013" name="PLoS Genet.">
        <title>Plant-symbiotic fungi as chemical engineers: Multi-genome analysis of the Clavicipitaceae reveals dynamics of alkaloid loci.</title>
        <authorList>
            <person name="Schardl C.L."/>
            <person name="Young C.A."/>
            <person name="Hesse U."/>
            <person name="Amyotte S.G."/>
            <person name="Andreeva K."/>
            <person name="Calie P.J."/>
            <person name="Fleetwood D.J."/>
            <person name="Haws D.C."/>
            <person name="Moore N."/>
            <person name="Oeser B."/>
            <person name="Panaccione D.G."/>
            <person name="Schweri K.K."/>
            <person name="Voisey C.R."/>
            <person name="Farman M.L."/>
            <person name="Jaromczyk J.W."/>
            <person name="Roe B.A."/>
            <person name="O'Sullivan D.M."/>
            <person name="Scott B."/>
            <person name="Tudzynski P."/>
            <person name="An Z."/>
            <person name="Arnaoudova E.G."/>
            <person name="Bullock C.T."/>
            <person name="Charlton N.D."/>
            <person name="Chen L."/>
            <person name="Cox M."/>
            <person name="Dinkins R.D."/>
            <person name="Florea S."/>
            <person name="Glenn A.E."/>
            <person name="Gordon A."/>
            <person name="Gueldener U."/>
            <person name="Harris D.R."/>
            <person name="Hollin W."/>
            <person name="Jaromczyk J."/>
            <person name="Johnson R.D."/>
            <person name="Khan A.K."/>
            <person name="Leistner E."/>
            <person name="Leuchtmann A."/>
            <person name="Li C."/>
            <person name="Liu J."/>
            <person name="Liu J."/>
            <person name="Liu M."/>
            <person name="Mace W."/>
            <person name="Machado C."/>
            <person name="Nagabhyru P."/>
            <person name="Pan J."/>
            <person name="Schmid J."/>
            <person name="Sugawara K."/>
            <person name="Steiner U."/>
            <person name="Takach J.E."/>
            <person name="Tanaka E."/>
            <person name="Webb J.S."/>
            <person name="Wilson E.V."/>
            <person name="Wiseman J.L."/>
            <person name="Yoshida R."/>
            <person name="Zeng Z."/>
        </authorList>
    </citation>
    <scope>NUCLEOTIDE SEQUENCE [LARGE SCALE GENOMIC DNA]</scope>
    <source>
        <strain evidence="4 5">20.1</strain>
    </source>
</reference>
<dbReference type="Proteomes" id="UP000016801">
    <property type="component" value="Unassembled WGS sequence"/>
</dbReference>
<evidence type="ECO:0000256" key="2">
    <source>
        <dbReference type="ARBA" id="ARBA00023128"/>
    </source>
</evidence>
<dbReference type="eggNOG" id="KOG0017">
    <property type="taxonomic scope" value="Eukaryota"/>
</dbReference>